<dbReference type="Proteomes" id="UP000070452">
    <property type="component" value="Unassembled WGS sequence"/>
</dbReference>
<evidence type="ECO:0000313" key="2">
    <source>
        <dbReference type="EMBL" id="KWX18084.1"/>
    </source>
</evidence>
<dbReference type="RefSeq" id="WP_002297420.1">
    <property type="nucleotide sequence ID" value="NZ_CP072894.1"/>
</dbReference>
<dbReference type="EMBL" id="LRHK01000001">
    <property type="protein sequence ID" value="KWX18084.1"/>
    <property type="molecule type" value="Genomic_DNA"/>
</dbReference>
<sequence>MTDKFSRWSTLFSQNLSRDWKKILIWLVGVTAFSGGFVPAFEELTSGQGLAGLYETLQNPAMIAMVGPTPASNAAEYTLGAIYANEMLLFCSLFAAVISVLHVVSQTRKKEELGLIELIRSFRVGRQANSLAVIAESILINLLLAISISCTMIFFQADSITAEGAWLFGLSVGSMGILGSAVALFAAQLMPSSASSNGLSLAFLGGFYLLRAITDVADSSLSMWNPLGWSYLTYPFTTNNWIPLLYLFLFSLILIISSFVLEEHRDLNTGYIPEREGKPYAKRSLLSLRGLLFYLNKGMTISWLITFGLMGAAYGSIYGNMQQFLESNDLMKQMFIQSGVSIEKNFTSTIMVVLICLAAILPIASINRLFTEETHGRMNQLFATKISRNQLYWTNMLLAILFAILAILISSGALGLSALASMKDAKDMDLLMFLKAGFNFLPAVLVFIGISGFLFGWLPRMGKLAYIYLAYSFALNYFGGILDLPEWFSKTAVPSWVPRMPNDSFDLSVFLMLSCISLALFVLGSIGYRRRDLLEG</sequence>
<feature type="transmembrane region" description="Helical" evidence="1">
    <location>
        <begin position="391"/>
        <end position="420"/>
    </location>
</feature>
<keyword evidence="1" id="KW-1133">Transmembrane helix</keyword>
<feature type="transmembrane region" description="Helical" evidence="1">
    <location>
        <begin position="440"/>
        <end position="458"/>
    </location>
</feature>
<accession>A0A132P6Y9</accession>
<feature type="transmembrane region" description="Helical" evidence="1">
    <location>
        <begin position="465"/>
        <end position="488"/>
    </location>
</feature>
<keyword evidence="1" id="KW-0812">Transmembrane</keyword>
<feature type="transmembrane region" description="Helical" evidence="1">
    <location>
        <begin position="291"/>
        <end position="317"/>
    </location>
</feature>
<feature type="transmembrane region" description="Helical" evidence="1">
    <location>
        <begin position="350"/>
        <end position="370"/>
    </location>
</feature>
<name>A0A132P6Y9_ENTFC</name>
<feature type="transmembrane region" description="Helical" evidence="1">
    <location>
        <begin position="508"/>
        <end position="528"/>
    </location>
</feature>
<feature type="transmembrane region" description="Helical" evidence="1">
    <location>
        <begin position="166"/>
        <end position="187"/>
    </location>
</feature>
<evidence type="ECO:0000256" key="1">
    <source>
        <dbReference type="SAM" id="Phobius"/>
    </source>
</evidence>
<keyword evidence="1" id="KW-0472">Membrane</keyword>
<feature type="transmembrane region" description="Helical" evidence="1">
    <location>
        <begin position="128"/>
        <end position="154"/>
    </location>
</feature>
<gene>
    <name evidence="2" type="ORF">AWT83_06220</name>
</gene>
<feature type="transmembrane region" description="Helical" evidence="1">
    <location>
        <begin position="241"/>
        <end position="261"/>
    </location>
</feature>
<feature type="transmembrane region" description="Helical" evidence="1">
    <location>
        <begin position="87"/>
        <end position="107"/>
    </location>
</feature>
<feature type="transmembrane region" description="Helical" evidence="1">
    <location>
        <begin position="199"/>
        <end position="221"/>
    </location>
</feature>
<feature type="transmembrane region" description="Helical" evidence="1">
    <location>
        <begin position="23"/>
        <end position="41"/>
    </location>
</feature>
<organism evidence="2 3">
    <name type="scientific">Enterococcus faecium</name>
    <name type="common">Streptococcus faecium</name>
    <dbReference type="NCBI Taxonomy" id="1352"/>
    <lineage>
        <taxon>Bacteria</taxon>
        <taxon>Bacillati</taxon>
        <taxon>Bacillota</taxon>
        <taxon>Bacilli</taxon>
        <taxon>Lactobacillales</taxon>
        <taxon>Enterococcaceae</taxon>
        <taxon>Enterococcus</taxon>
    </lineage>
</organism>
<dbReference type="AlphaFoldDB" id="A0A132P6Y9"/>
<reference evidence="2 3" key="1">
    <citation type="submission" date="2016-01" db="EMBL/GenBank/DDBJ databases">
        <title>Molecular Mechanisms for transfer of large genomic segments between Enterococcus faecium strains.</title>
        <authorList>
            <person name="Garcia-Solache M.A."/>
            <person name="Lebreton F."/>
            <person name="Mclaughlin R.E."/>
            <person name="Whiteaker J.D."/>
            <person name="Gilmore M.S."/>
            <person name="Rice L.B."/>
        </authorList>
    </citation>
    <scope>NUCLEOTIDE SEQUENCE [LARGE SCALE GENOMIC DNA]</scope>
    <source>
        <strain evidence="2 3">D344RRF x C68</strain>
    </source>
</reference>
<protein>
    <submittedName>
        <fullName evidence="2">Tetronasin resistance protein</fullName>
    </submittedName>
</protein>
<evidence type="ECO:0000313" key="3">
    <source>
        <dbReference type="Proteomes" id="UP000070452"/>
    </source>
</evidence>
<comment type="caution">
    <text evidence="2">The sequence shown here is derived from an EMBL/GenBank/DDBJ whole genome shotgun (WGS) entry which is preliminary data.</text>
</comment>
<proteinExistence type="predicted"/>